<comment type="caution">
    <text evidence="1">The sequence shown here is derived from an EMBL/GenBank/DDBJ whole genome shotgun (WGS) entry which is preliminary data.</text>
</comment>
<protein>
    <submittedName>
        <fullName evidence="1">Uncharacterized protein</fullName>
    </submittedName>
</protein>
<accession>A0ABS9J5E2</accession>
<evidence type="ECO:0000313" key="2">
    <source>
        <dbReference type="Proteomes" id="UP000829517"/>
    </source>
</evidence>
<gene>
    <name evidence="1" type="ORF">JM658_12465</name>
</gene>
<keyword evidence="2" id="KW-1185">Reference proteome</keyword>
<dbReference type="RefSeq" id="WP_236959606.1">
    <property type="nucleotide sequence ID" value="NZ_JAETXX010000008.1"/>
</dbReference>
<dbReference type="EMBL" id="JAETXX010000008">
    <property type="protein sequence ID" value="MCF8715641.1"/>
    <property type="molecule type" value="Genomic_DNA"/>
</dbReference>
<evidence type="ECO:0000313" key="1">
    <source>
        <dbReference type="EMBL" id="MCF8715641.1"/>
    </source>
</evidence>
<reference evidence="1 2" key="1">
    <citation type="submission" date="2021-01" db="EMBL/GenBank/DDBJ databases">
        <title>Genome sequencing of Joostella atrarenae M1-2 (= KCTC 23194).</title>
        <authorList>
            <person name="Zakaria M.R."/>
            <person name="Lam M.Q."/>
            <person name="Chong C.S."/>
        </authorList>
    </citation>
    <scope>NUCLEOTIDE SEQUENCE [LARGE SCALE GENOMIC DNA]</scope>
    <source>
        <strain evidence="1 2">M1-2</strain>
    </source>
</reference>
<sequence length="58" mass="6700">MDNPFKKIISNEKLPESVKGKVMEDVDMIKLSLDIADLFMIKYPDTLTDILNLKDKDE</sequence>
<dbReference type="Proteomes" id="UP000829517">
    <property type="component" value="Unassembled WGS sequence"/>
</dbReference>
<name>A0ABS9J5E2_9FLAO</name>
<proteinExistence type="predicted"/>
<organism evidence="1 2">
    <name type="scientific">Joostella atrarenae</name>
    <dbReference type="NCBI Taxonomy" id="679257"/>
    <lineage>
        <taxon>Bacteria</taxon>
        <taxon>Pseudomonadati</taxon>
        <taxon>Bacteroidota</taxon>
        <taxon>Flavobacteriia</taxon>
        <taxon>Flavobacteriales</taxon>
        <taxon>Flavobacteriaceae</taxon>
        <taxon>Joostella</taxon>
    </lineage>
</organism>